<name>A0A397D7D3_APHAT</name>
<evidence type="ECO:0000313" key="18">
    <source>
        <dbReference type="Proteomes" id="UP000266643"/>
    </source>
</evidence>
<feature type="domain" description="Peptide methionine sulphoxide reductase MsrA" evidence="6">
    <location>
        <begin position="21"/>
        <end position="163"/>
    </location>
</feature>
<sequence>MLNNLRILSRTPSVIKHHQLATFAAGCFWSAQLHFQCVTGVISTQVGFINGRTHEPTFEEVCADTTGHALAVQITFDYTAVSYEDLLEYFWAIQSSYEGLDDMDLGSPHRSGIYFHSDAQHATAVASKSKQEALLARDIWTEIAPAGVFYPADDYHQRYLEKGGHCVHDDKHPCSGSL</sequence>
<dbReference type="Proteomes" id="UP000265427">
    <property type="component" value="Unassembled WGS sequence"/>
</dbReference>
<dbReference type="GO" id="GO:0034599">
    <property type="term" value="P:cellular response to oxidative stress"/>
    <property type="evidence" value="ECO:0007669"/>
    <property type="project" value="TreeGrafter"/>
</dbReference>
<dbReference type="InterPro" id="IPR002569">
    <property type="entry name" value="Met_Sox_Rdtase_MsrA_dom"/>
</dbReference>
<dbReference type="Pfam" id="PF01625">
    <property type="entry name" value="PMSR"/>
    <property type="match status" value="1"/>
</dbReference>
<evidence type="ECO:0000256" key="1">
    <source>
        <dbReference type="ARBA" id="ARBA00005591"/>
    </source>
</evidence>
<dbReference type="Proteomes" id="UP000286510">
    <property type="component" value="Unassembled WGS sequence"/>
</dbReference>
<evidence type="ECO:0000313" key="8">
    <source>
        <dbReference type="EMBL" id="RHY20455.1"/>
    </source>
</evidence>
<dbReference type="EMBL" id="QUTD01008251">
    <property type="protein sequence ID" value="RHY46982.1"/>
    <property type="molecule type" value="Genomic_DNA"/>
</dbReference>
<dbReference type="GO" id="GO:0008113">
    <property type="term" value="F:peptide-methionine (S)-S-oxide reductase activity"/>
    <property type="evidence" value="ECO:0007669"/>
    <property type="project" value="UniProtKB-EC"/>
</dbReference>
<dbReference type="PANTHER" id="PTHR42799">
    <property type="entry name" value="MITOCHONDRIAL PEPTIDE METHIONINE SULFOXIDE REDUCTASE"/>
    <property type="match status" value="1"/>
</dbReference>
<dbReference type="EMBL" id="QUTF01015916">
    <property type="protein sequence ID" value="RHZ08219.1"/>
    <property type="molecule type" value="Genomic_DNA"/>
</dbReference>
<evidence type="ECO:0000313" key="9">
    <source>
        <dbReference type="EMBL" id="RHY46982.1"/>
    </source>
</evidence>
<evidence type="ECO:0000313" key="7">
    <source>
        <dbReference type="EMBL" id="RHY19043.1"/>
    </source>
</evidence>
<evidence type="ECO:0000313" key="16">
    <source>
        <dbReference type="Proteomes" id="UP000266196"/>
    </source>
</evidence>
<evidence type="ECO:0000256" key="4">
    <source>
        <dbReference type="ARBA" id="ARBA00030273"/>
    </source>
</evidence>
<evidence type="ECO:0000313" key="17">
    <source>
        <dbReference type="Proteomes" id="UP000266239"/>
    </source>
</evidence>
<evidence type="ECO:0000313" key="19">
    <source>
        <dbReference type="Proteomes" id="UP000283543"/>
    </source>
</evidence>
<dbReference type="VEuPathDB" id="FungiDB:H257_00265"/>
<dbReference type="Proteomes" id="UP000266239">
    <property type="component" value="Unassembled WGS sequence"/>
</dbReference>
<evidence type="ECO:0000313" key="20">
    <source>
        <dbReference type="Proteomes" id="UP000286510"/>
    </source>
</evidence>
<reference evidence="14 15" key="1">
    <citation type="submission" date="2018-08" db="EMBL/GenBank/DDBJ databases">
        <title>Aphanomyces genome sequencing and annotation.</title>
        <authorList>
            <person name="Minardi D."/>
            <person name="Oidtmann B."/>
            <person name="Van Der Giezen M."/>
            <person name="Studholme D.J."/>
        </authorList>
    </citation>
    <scope>NUCLEOTIDE SEQUENCE [LARGE SCALE GENOMIC DNA]</scope>
    <source>
        <strain evidence="13 16">197901</strain>
        <strain evidence="9 18">D2</strain>
        <strain evidence="12 20">FDL457</strain>
        <strain evidence="7 14">Kv</strain>
        <strain evidence="11 15">SA</strain>
        <strain evidence="10 19">Si</strain>
        <strain evidence="8 17">Yx</strain>
    </source>
</reference>
<dbReference type="PANTHER" id="PTHR42799:SF26">
    <property type="entry name" value="PEPTIDE-METHIONINE (S)-S-OXIDE REDUCTASE"/>
    <property type="match status" value="1"/>
</dbReference>
<dbReference type="NCBIfam" id="TIGR00401">
    <property type="entry name" value="msrA"/>
    <property type="match status" value="1"/>
</dbReference>
<evidence type="ECO:0000313" key="15">
    <source>
        <dbReference type="Proteomes" id="UP000265716"/>
    </source>
</evidence>
<dbReference type="Proteomes" id="UP000283543">
    <property type="component" value="Unassembled WGS sequence"/>
</dbReference>
<evidence type="ECO:0000256" key="5">
    <source>
        <dbReference type="ARBA" id="ARBA00030643"/>
    </source>
</evidence>
<protein>
    <recommendedName>
        <fullName evidence="2">peptide-methionine (S)-S-oxide reductase</fullName>
        <ecNumber evidence="2">1.8.4.11</ecNumber>
    </recommendedName>
    <alternativeName>
        <fullName evidence="5">Peptide-methionine (S)-S-oxide reductase</fullName>
    </alternativeName>
    <alternativeName>
        <fullName evidence="4">Protein-methionine-S-oxide reductase</fullName>
    </alternativeName>
</protein>
<dbReference type="PROSITE" id="PS51257">
    <property type="entry name" value="PROKAR_LIPOPROTEIN"/>
    <property type="match status" value="1"/>
</dbReference>
<evidence type="ECO:0000256" key="2">
    <source>
        <dbReference type="ARBA" id="ARBA00012502"/>
    </source>
</evidence>
<dbReference type="Proteomes" id="UP000266643">
    <property type="component" value="Unassembled WGS sequence"/>
</dbReference>
<comment type="similarity">
    <text evidence="1">Belongs to the MsrA Met sulfoxide reductase family.</text>
</comment>
<dbReference type="EMBL" id="QUSZ01003281">
    <property type="protein sequence ID" value="RHY19043.1"/>
    <property type="molecule type" value="Genomic_DNA"/>
</dbReference>
<dbReference type="EMBL" id="QUTA01004255">
    <property type="protein sequence ID" value="RHY20455.1"/>
    <property type="molecule type" value="Genomic_DNA"/>
</dbReference>
<evidence type="ECO:0000313" key="10">
    <source>
        <dbReference type="EMBL" id="RHY54048.1"/>
    </source>
</evidence>
<dbReference type="EC" id="1.8.4.11" evidence="2"/>
<dbReference type="Gene3D" id="3.30.1060.10">
    <property type="entry name" value="Peptide methionine sulphoxide reductase MsrA"/>
    <property type="match status" value="1"/>
</dbReference>
<organism evidence="11 15">
    <name type="scientific">Aphanomyces astaci</name>
    <name type="common">Crayfish plague agent</name>
    <dbReference type="NCBI Taxonomy" id="112090"/>
    <lineage>
        <taxon>Eukaryota</taxon>
        <taxon>Sar</taxon>
        <taxon>Stramenopiles</taxon>
        <taxon>Oomycota</taxon>
        <taxon>Saprolegniomycetes</taxon>
        <taxon>Saprolegniales</taxon>
        <taxon>Verrucalvaceae</taxon>
        <taxon>Aphanomyces</taxon>
    </lineage>
</organism>
<dbReference type="InterPro" id="IPR050162">
    <property type="entry name" value="MsrA_MetSO_reductase"/>
</dbReference>
<evidence type="ECO:0000313" key="11">
    <source>
        <dbReference type="EMBL" id="RHY60102.1"/>
    </source>
</evidence>
<dbReference type="SUPFAM" id="SSF55068">
    <property type="entry name" value="Peptide methionine sulfoxide reductase"/>
    <property type="match status" value="1"/>
</dbReference>
<dbReference type="InterPro" id="IPR036509">
    <property type="entry name" value="Met_Sox_Rdtase_MsrA_sf"/>
</dbReference>
<evidence type="ECO:0000259" key="6">
    <source>
        <dbReference type="Pfam" id="PF01625"/>
    </source>
</evidence>
<accession>A0A397D7D3</accession>
<keyword evidence="3" id="KW-0560">Oxidoreductase</keyword>
<gene>
    <name evidence="8" type="ORF">DYB25_007955</name>
    <name evidence="12" type="ORF">DYB26_000982</name>
    <name evidence="9" type="ORF">DYB30_011065</name>
    <name evidence="13" type="ORF">DYB31_000614</name>
    <name evidence="10" type="ORF">DYB34_005791</name>
    <name evidence="7" type="ORF">DYB36_010469</name>
    <name evidence="11" type="ORF">DYB38_001306</name>
</gene>
<evidence type="ECO:0000313" key="14">
    <source>
        <dbReference type="Proteomes" id="UP000265427"/>
    </source>
</evidence>
<dbReference type="EMBL" id="QUTE01010586">
    <property type="protein sequence ID" value="RHZ13075.1"/>
    <property type="molecule type" value="Genomic_DNA"/>
</dbReference>
<dbReference type="HAMAP" id="MF_01401">
    <property type="entry name" value="MsrA"/>
    <property type="match status" value="1"/>
</dbReference>
<dbReference type="Proteomes" id="UP000266196">
    <property type="component" value="Unassembled WGS sequence"/>
</dbReference>
<comment type="caution">
    <text evidence="11">The sequence shown here is derived from an EMBL/GenBank/DDBJ whole genome shotgun (WGS) entry which is preliminary data.</text>
</comment>
<dbReference type="AlphaFoldDB" id="A0A397D7D3"/>
<evidence type="ECO:0000313" key="12">
    <source>
        <dbReference type="EMBL" id="RHZ08219.1"/>
    </source>
</evidence>
<evidence type="ECO:0000313" key="13">
    <source>
        <dbReference type="EMBL" id="RHZ13075.1"/>
    </source>
</evidence>
<proteinExistence type="inferred from homology"/>
<dbReference type="EMBL" id="QUTC01005124">
    <property type="protein sequence ID" value="RHY60102.1"/>
    <property type="molecule type" value="Genomic_DNA"/>
</dbReference>
<evidence type="ECO:0000256" key="3">
    <source>
        <dbReference type="ARBA" id="ARBA00023002"/>
    </source>
</evidence>
<dbReference type="GO" id="GO:0005737">
    <property type="term" value="C:cytoplasm"/>
    <property type="evidence" value="ECO:0007669"/>
    <property type="project" value="TreeGrafter"/>
</dbReference>
<dbReference type="Proteomes" id="UP000265716">
    <property type="component" value="Unassembled WGS sequence"/>
</dbReference>
<dbReference type="EMBL" id="QUTB01005673">
    <property type="protein sequence ID" value="RHY54048.1"/>
    <property type="molecule type" value="Genomic_DNA"/>
</dbReference>